<protein>
    <submittedName>
        <fullName evidence="2">Uncharacterized protein</fullName>
    </submittedName>
</protein>
<feature type="region of interest" description="Disordered" evidence="1">
    <location>
        <begin position="42"/>
        <end position="90"/>
    </location>
</feature>
<evidence type="ECO:0000256" key="1">
    <source>
        <dbReference type="SAM" id="MobiDB-lite"/>
    </source>
</evidence>
<proteinExistence type="predicted"/>
<evidence type="ECO:0000313" key="2">
    <source>
        <dbReference type="EMBL" id="ETN96134.1"/>
    </source>
</evidence>
<reference evidence="3" key="1">
    <citation type="submission" date="2013-11" db="EMBL/GenBank/DDBJ databases">
        <title>Draft genome sequence from a member of Zhouia, isolated tidal flat.</title>
        <authorList>
            <person name="Jin H."/>
            <person name="Jeon C.O."/>
        </authorList>
    </citation>
    <scope>NUCLEOTIDE SEQUENCE [LARGE SCALE GENOMIC DNA]</scope>
    <source>
        <strain evidence="3">AD3</strain>
    </source>
</reference>
<gene>
    <name evidence="2" type="ORF">P278_09610</name>
</gene>
<reference evidence="2 3" key="2">
    <citation type="journal article" date="2016" name="Genome Announc.">
        <title>Draft Genome Sequence of Zhouia amylolytica AD3, Isolated from Tidal Flat Sediment.</title>
        <authorList>
            <person name="Jia B."/>
            <person name="Jin H.M."/>
            <person name="Lee H.J."/>
            <person name="Jeon C.O."/>
        </authorList>
    </citation>
    <scope>NUCLEOTIDE SEQUENCE [LARGE SCALE GENOMIC DNA]</scope>
    <source>
        <strain evidence="2 3">AD3</strain>
    </source>
</reference>
<keyword evidence="3" id="KW-1185">Reference proteome</keyword>
<sequence length="90" mass="10152">MSLNVQGFLNYFYNLFKMKKVNNLNSSLFRKFEKEQVSNLSSIMGGYVDPPTEQKDDVSSSTADCTEPNCDSSDWNEDSDDSSDSSREAD</sequence>
<comment type="caution">
    <text evidence="2">The sequence shown here is derived from an EMBL/GenBank/DDBJ whole genome shotgun (WGS) entry which is preliminary data.</text>
</comment>
<feature type="compositionally biased region" description="Acidic residues" evidence="1">
    <location>
        <begin position="74"/>
        <end position="83"/>
    </location>
</feature>
<dbReference type="AlphaFoldDB" id="W2UQ97"/>
<name>W2UQ97_9FLAO</name>
<accession>W2UQ97</accession>
<dbReference type="Proteomes" id="UP000018850">
    <property type="component" value="Unassembled WGS sequence"/>
</dbReference>
<organism evidence="2 3">
    <name type="scientific">Zhouia amylolytica AD3</name>
    <dbReference type="NCBI Taxonomy" id="1286632"/>
    <lineage>
        <taxon>Bacteria</taxon>
        <taxon>Pseudomonadati</taxon>
        <taxon>Bacteroidota</taxon>
        <taxon>Flavobacteriia</taxon>
        <taxon>Flavobacteriales</taxon>
        <taxon>Flavobacteriaceae</taxon>
        <taxon>Zhouia</taxon>
    </lineage>
</organism>
<evidence type="ECO:0000313" key="3">
    <source>
        <dbReference type="Proteomes" id="UP000018850"/>
    </source>
</evidence>
<dbReference type="EMBL" id="AYXY01000018">
    <property type="protein sequence ID" value="ETN96134.1"/>
    <property type="molecule type" value="Genomic_DNA"/>
</dbReference>